<proteinExistence type="predicted"/>
<feature type="domain" description="Peptidase S9 prolyl oligopeptidase catalytic" evidence="2">
    <location>
        <begin position="126"/>
        <end position="322"/>
    </location>
</feature>
<dbReference type="EMBL" id="MGFM01000042">
    <property type="protein sequence ID" value="OGM05255.1"/>
    <property type="molecule type" value="Genomic_DNA"/>
</dbReference>
<dbReference type="InterPro" id="IPR050261">
    <property type="entry name" value="FrsA_esterase"/>
</dbReference>
<dbReference type="PANTHER" id="PTHR22946:SF9">
    <property type="entry name" value="POLYKETIDE TRANSFERASE AF380"/>
    <property type="match status" value="1"/>
</dbReference>
<reference evidence="3 4" key="1">
    <citation type="journal article" date="2016" name="Nat. Commun.">
        <title>Thousands of microbial genomes shed light on interconnected biogeochemical processes in an aquifer system.</title>
        <authorList>
            <person name="Anantharaman K."/>
            <person name="Brown C.T."/>
            <person name="Hug L.A."/>
            <person name="Sharon I."/>
            <person name="Castelle C.J."/>
            <person name="Probst A.J."/>
            <person name="Thomas B.C."/>
            <person name="Singh A."/>
            <person name="Wilkins M.J."/>
            <person name="Karaoz U."/>
            <person name="Brodie E.L."/>
            <person name="Williams K.H."/>
            <person name="Hubbard S.S."/>
            <person name="Banfield J.F."/>
        </authorList>
    </citation>
    <scope>NUCLEOTIDE SEQUENCE [LARGE SCALE GENOMIC DNA]</scope>
</reference>
<keyword evidence="1" id="KW-0378">Hydrolase</keyword>
<dbReference type="GO" id="GO:0008236">
    <property type="term" value="F:serine-type peptidase activity"/>
    <property type="evidence" value="ECO:0007669"/>
    <property type="project" value="InterPro"/>
</dbReference>
<dbReference type="PANTHER" id="PTHR22946">
    <property type="entry name" value="DIENELACTONE HYDROLASE DOMAIN-CONTAINING PROTEIN-RELATED"/>
    <property type="match status" value="1"/>
</dbReference>
<dbReference type="Gene3D" id="3.40.50.1820">
    <property type="entry name" value="alpha/beta hydrolase"/>
    <property type="match status" value="1"/>
</dbReference>
<dbReference type="AlphaFoldDB" id="A0A1F7WT36"/>
<dbReference type="Proteomes" id="UP000178812">
    <property type="component" value="Unassembled WGS sequence"/>
</dbReference>
<evidence type="ECO:0000259" key="2">
    <source>
        <dbReference type="Pfam" id="PF00326"/>
    </source>
</evidence>
<sequence length="323" mass="36645">MKNLFPIIACVVAIFSVGFGAWLLGRKSTLENAKEEIVSQITRPFDKYAIETLTTAQIPPGSITTEGDRFIFVFSPSLDPEETKKMTGRITLPSKIGQYPLILMLRGYVDQTIYSSGVGTQKAGDFFTQNGFITIAPDFLGYADSDREAQNIFESRFQTYTTILSLLSSMESIKEWNKRDIFLWGHSNGGQIALTVLEITGKKIPTTLWAPVSKAFPYSILYYTDESEDHGKLIRRELAKFEQDYDVEKFSLTNYLDRINSPLQIHQGTADDAVPHQWTDELSKKLLNLDLNYLVYPGADHNLKPSWDTVVSRDLAFFRKHLQ</sequence>
<dbReference type="InterPro" id="IPR029058">
    <property type="entry name" value="AB_hydrolase_fold"/>
</dbReference>
<accession>A0A1F7WT36</accession>
<protein>
    <recommendedName>
        <fullName evidence="2">Peptidase S9 prolyl oligopeptidase catalytic domain-containing protein</fullName>
    </recommendedName>
</protein>
<dbReference type="GO" id="GO:0006508">
    <property type="term" value="P:proteolysis"/>
    <property type="evidence" value="ECO:0007669"/>
    <property type="project" value="InterPro"/>
</dbReference>
<name>A0A1F7WT36_9BACT</name>
<comment type="caution">
    <text evidence="3">The sequence shown here is derived from an EMBL/GenBank/DDBJ whole genome shotgun (WGS) entry which is preliminary data.</text>
</comment>
<dbReference type="Pfam" id="PF00326">
    <property type="entry name" value="Peptidase_S9"/>
    <property type="match status" value="1"/>
</dbReference>
<evidence type="ECO:0000313" key="3">
    <source>
        <dbReference type="EMBL" id="OGM05255.1"/>
    </source>
</evidence>
<organism evidence="3 4">
    <name type="scientific">Candidatus Woesebacteria bacterium GWB1_43_5</name>
    <dbReference type="NCBI Taxonomy" id="1802474"/>
    <lineage>
        <taxon>Bacteria</taxon>
        <taxon>Candidatus Woeseibacteriota</taxon>
    </lineage>
</organism>
<evidence type="ECO:0000313" key="4">
    <source>
        <dbReference type="Proteomes" id="UP000178812"/>
    </source>
</evidence>
<dbReference type="GO" id="GO:0052689">
    <property type="term" value="F:carboxylic ester hydrolase activity"/>
    <property type="evidence" value="ECO:0007669"/>
    <property type="project" value="UniProtKB-ARBA"/>
</dbReference>
<gene>
    <name evidence="3" type="ORF">A2125_01330</name>
</gene>
<dbReference type="SUPFAM" id="SSF53474">
    <property type="entry name" value="alpha/beta-Hydrolases"/>
    <property type="match status" value="1"/>
</dbReference>
<dbReference type="InterPro" id="IPR001375">
    <property type="entry name" value="Peptidase_S9_cat"/>
</dbReference>
<evidence type="ECO:0000256" key="1">
    <source>
        <dbReference type="ARBA" id="ARBA00022801"/>
    </source>
</evidence>